<evidence type="ECO:0000313" key="2">
    <source>
        <dbReference type="Proteomes" id="UP001143480"/>
    </source>
</evidence>
<proteinExistence type="predicted"/>
<reference evidence="1" key="1">
    <citation type="journal article" date="2014" name="Int. J. Syst. Evol. Microbiol.">
        <title>Complete genome sequence of Corynebacterium casei LMG S-19264T (=DSM 44701T), isolated from a smear-ripened cheese.</title>
        <authorList>
            <consortium name="US DOE Joint Genome Institute (JGI-PGF)"/>
            <person name="Walter F."/>
            <person name="Albersmeier A."/>
            <person name="Kalinowski J."/>
            <person name="Ruckert C."/>
        </authorList>
    </citation>
    <scope>NUCLEOTIDE SEQUENCE</scope>
    <source>
        <strain evidence="1">VKM Ac-1321</strain>
    </source>
</reference>
<name>A0A9W6KWY8_9ACTN</name>
<dbReference type="EMBL" id="BSFP01000198">
    <property type="protein sequence ID" value="GLL08782.1"/>
    <property type="molecule type" value="Genomic_DNA"/>
</dbReference>
<dbReference type="AlphaFoldDB" id="A0A9W6KWY8"/>
<gene>
    <name evidence="1" type="ORF">GCM10017581_105560</name>
</gene>
<evidence type="ECO:0000313" key="1">
    <source>
        <dbReference type="EMBL" id="GLL08782.1"/>
    </source>
</evidence>
<evidence type="ECO:0008006" key="3">
    <source>
        <dbReference type="Google" id="ProtNLM"/>
    </source>
</evidence>
<sequence>MHGVDEIGRVRRGRDWALPILQVQLYVAVDEDRGGAVSAAQRWLGDGLTRFGDPFFDLAARGGPPDLHIETRLAGREPDAVSVMLNLPTYDGDYLYAAYSPVLFDALLESMSDVPIGGNVVFTANGVDGESHTGPTLLLDVDRIDSETSGSSWLRLRLLTIRTAFTRPDGMEPVLTFLRDMAHLSNPVHGEIFWGNHYGGVLEEALNLRPELTLPTARALLRGYTWLTILPEEIGRRLGGLDALRSSGAFVDVEHLDTGGYWCQATRNLDDYDQRAADQIFDVVAPTLPPGVPCLRDSHSLPNFLATRDASKR</sequence>
<protein>
    <recommendedName>
        <fullName evidence="3">DUF3396 domain-containing protein</fullName>
    </recommendedName>
</protein>
<comment type="caution">
    <text evidence="1">The sequence shown here is derived from an EMBL/GenBank/DDBJ whole genome shotgun (WGS) entry which is preliminary data.</text>
</comment>
<organism evidence="1 2">
    <name type="scientific">Dactylosporangium matsuzakiense</name>
    <dbReference type="NCBI Taxonomy" id="53360"/>
    <lineage>
        <taxon>Bacteria</taxon>
        <taxon>Bacillati</taxon>
        <taxon>Actinomycetota</taxon>
        <taxon>Actinomycetes</taxon>
        <taxon>Micromonosporales</taxon>
        <taxon>Micromonosporaceae</taxon>
        <taxon>Dactylosporangium</taxon>
    </lineage>
</organism>
<reference evidence="1" key="2">
    <citation type="submission" date="2023-01" db="EMBL/GenBank/DDBJ databases">
        <authorList>
            <person name="Sun Q."/>
            <person name="Evtushenko L."/>
        </authorList>
    </citation>
    <scope>NUCLEOTIDE SEQUENCE</scope>
    <source>
        <strain evidence="1">VKM Ac-1321</strain>
    </source>
</reference>
<accession>A0A9W6KWY8</accession>
<keyword evidence="2" id="KW-1185">Reference proteome</keyword>
<dbReference type="Proteomes" id="UP001143480">
    <property type="component" value="Unassembled WGS sequence"/>
</dbReference>
<dbReference type="RefSeq" id="WP_261961891.1">
    <property type="nucleotide sequence ID" value="NZ_BAAAXA010000001.1"/>
</dbReference>